<dbReference type="PANTHER" id="PTHR34270">
    <property type="entry name" value="PROTEIN RALF-LIKE 15-RELATED"/>
    <property type="match status" value="1"/>
</dbReference>
<keyword evidence="8" id="KW-0812">Transmembrane</keyword>
<comment type="similarity">
    <text evidence="2">Belongs to the plant rapid alkalinization factor (RALF) family.</text>
</comment>
<keyword evidence="6" id="KW-1015">Disulfide bond</keyword>
<dbReference type="InterPro" id="IPR008801">
    <property type="entry name" value="RALF"/>
</dbReference>
<evidence type="ECO:0000256" key="3">
    <source>
        <dbReference type="ARBA" id="ARBA00022525"/>
    </source>
</evidence>
<dbReference type="OMA" id="THCYREK"/>
<dbReference type="GO" id="GO:0040008">
    <property type="term" value="P:regulation of growth"/>
    <property type="evidence" value="ECO:0007669"/>
    <property type="project" value="UniProtKB-ARBA"/>
</dbReference>
<reference evidence="9 10" key="1">
    <citation type="submission" date="2019-12" db="EMBL/GenBank/DDBJ databases">
        <authorList>
            <person name="Jiao W.-B."/>
            <person name="Schneeberger K."/>
        </authorList>
    </citation>
    <scope>NUCLEOTIDE SEQUENCE [LARGE SCALE GENOMIC DNA]</scope>
    <source>
        <strain evidence="10">cv. C24</strain>
    </source>
</reference>
<dbReference type="Pfam" id="PF05498">
    <property type="entry name" value="RALF"/>
    <property type="match status" value="1"/>
</dbReference>
<dbReference type="PANTHER" id="PTHR34270:SF3">
    <property type="entry name" value="PROTEIN RALF-LIKE 16-RELATED"/>
    <property type="match status" value="1"/>
</dbReference>
<dbReference type="RefSeq" id="NP_001077747.1">
    <property type="nucleotide sequence ID" value="NM_001084278.2"/>
</dbReference>
<evidence type="ECO:0000256" key="8">
    <source>
        <dbReference type="SAM" id="Phobius"/>
    </source>
</evidence>
<keyword evidence="4" id="KW-0372">Hormone</keyword>
<keyword evidence="5" id="KW-0732">Signal</keyword>
<accession>A0A5S9WSN0</accession>
<dbReference type="OrthoDB" id="1021847at2759"/>
<evidence type="ECO:0000313" key="10">
    <source>
        <dbReference type="Proteomes" id="UP000434276"/>
    </source>
</evidence>
<protein>
    <submittedName>
        <fullName evidence="9">Uncharacterized protein</fullName>
    </submittedName>
</protein>
<dbReference type="SMR" id="A0A5S9WSN0"/>
<proteinExistence type="inferred from homology"/>
<keyword evidence="8" id="KW-1133">Transmembrane helix</keyword>
<dbReference type="GO" id="GO:0005576">
    <property type="term" value="C:extracellular region"/>
    <property type="evidence" value="ECO:0007669"/>
    <property type="project" value="UniProtKB-SubCell"/>
</dbReference>
<dbReference type="GO" id="GO:0005179">
    <property type="term" value="F:hormone activity"/>
    <property type="evidence" value="ECO:0007669"/>
    <property type="project" value="UniProtKB-KW"/>
</dbReference>
<dbReference type="ExpressionAtlas" id="A0A5S9WSN0">
    <property type="expression patterns" value="baseline"/>
</dbReference>
<feature type="transmembrane region" description="Helical" evidence="8">
    <location>
        <begin position="6"/>
        <end position="26"/>
    </location>
</feature>
<dbReference type="EMBL" id="CACSHJ010000087">
    <property type="protein sequence ID" value="CAA0305719.1"/>
    <property type="molecule type" value="Genomic_DNA"/>
</dbReference>
<organism evidence="9 10">
    <name type="scientific">Arabidopsis thaliana</name>
    <name type="common">Mouse-ear cress</name>
    <dbReference type="NCBI Taxonomy" id="3702"/>
    <lineage>
        <taxon>Eukaryota</taxon>
        <taxon>Viridiplantae</taxon>
        <taxon>Streptophyta</taxon>
        <taxon>Embryophyta</taxon>
        <taxon>Tracheophyta</taxon>
        <taxon>Spermatophyta</taxon>
        <taxon>Magnoliopsida</taxon>
        <taxon>eudicotyledons</taxon>
        <taxon>Gunneridae</taxon>
        <taxon>Pentapetalae</taxon>
        <taxon>rosids</taxon>
        <taxon>malvids</taxon>
        <taxon>Brassicales</taxon>
        <taxon>Brassicaceae</taxon>
        <taxon>Camelineae</taxon>
        <taxon>Arabidopsis</taxon>
    </lineage>
</organism>
<evidence type="ECO:0000256" key="2">
    <source>
        <dbReference type="ARBA" id="ARBA00009178"/>
    </source>
</evidence>
<dbReference type="Proteomes" id="UP000434276">
    <property type="component" value="Unassembled WGS sequence"/>
</dbReference>
<evidence type="ECO:0000256" key="7">
    <source>
        <dbReference type="ARBA" id="ARBA00037228"/>
    </source>
</evidence>
<keyword evidence="3" id="KW-0964">Secreted</keyword>
<comment type="function">
    <text evidence="7">Cell signaling peptide that may regulate plant stress, growth, and development. Mediates a rapid alkalinization of extracellular space by mediating a transient increase in the cytoplasmic Ca(2+) concentration leading to a calcium-dependent signaling events through a cell surface receptor and a concomitant activation of some intracellular mitogen-activated protein kinases.</text>
</comment>
<dbReference type="KEGG" id="ath:AT1G60913"/>
<evidence type="ECO:0000256" key="1">
    <source>
        <dbReference type="ARBA" id="ARBA00004613"/>
    </source>
</evidence>
<comment type="subcellular location">
    <subcellularLocation>
        <location evidence="1">Secreted</location>
    </subcellularLocation>
</comment>
<dbReference type="AlphaFoldDB" id="A0A5S9WSN0"/>
<evidence type="ECO:0000256" key="5">
    <source>
        <dbReference type="ARBA" id="ARBA00022729"/>
    </source>
</evidence>
<sequence length="79" mass="9062">MAAHKMSLTSLFFVSIVIVLSLFSGFGEGRYIKYRAIAKDRVPDCTQDPKNCVRVPVNQYHLPPGCQNTTHCYREKYHI</sequence>
<evidence type="ECO:0000256" key="6">
    <source>
        <dbReference type="ARBA" id="ARBA00023157"/>
    </source>
</evidence>
<evidence type="ECO:0000313" key="9">
    <source>
        <dbReference type="EMBL" id="CAA0305719.1"/>
    </source>
</evidence>
<keyword evidence="8" id="KW-0472">Membrane</keyword>
<evidence type="ECO:0000256" key="4">
    <source>
        <dbReference type="ARBA" id="ARBA00022702"/>
    </source>
</evidence>
<name>A0A5S9WSN0_ARATH</name>
<gene>
    <name evidence="9" type="ORF">C24_LOCUS4943</name>
</gene>